<dbReference type="InterPro" id="IPR029039">
    <property type="entry name" value="Flavoprotein-like_sf"/>
</dbReference>
<protein>
    <submittedName>
        <fullName evidence="1">NAD(P)H dehydrogenase [quinone] 1</fullName>
    </submittedName>
</protein>
<comment type="caution">
    <text evidence="1">The sequence shown here is derived from an EMBL/GenBank/DDBJ whole genome shotgun (WGS) entry which is preliminary data.</text>
</comment>
<evidence type="ECO:0000313" key="2">
    <source>
        <dbReference type="Proteomes" id="UP000646548"/>
    </source>
</evidence>
<organism evidence="1 2">
    <name type="scientific">Oryzias melastigma</name>
    <name type="common">Marine medaka</name>
    <dbReference type="NCBI Taxonomy" id="30732"/>
    <lineage>
        <taxon>Eukaryota</taxon>
        <taxon>Metazoa</taxon>
        <taxon>Chordata</taxon>
        <taxon>Craniata</taxon>
        <taxon>Vertebrata</taxon>
        <taxon>Euteleostomi</taxon>
        <taxon>Actinopterygii</taxon>
        <taxon>Neopterygii</taxon>
        <taxon>Teleostei</taxon>
        <taxon>Neoteleostei</taxon>
        <taxon>Acanthomorphata</taxon>
        <taxon>Ovalentaria</taxon>
        <taxon>Atherinomorphae</taxon>
        <taxon>Beloniformes</taxon>
        <taxon>Adrianichthyidae</taxon>
        <taxon>Oryziinae</taxon>
        <taxon>Oryzias</taxon>
    </lineage>
</organism>
<dbReference type="AlphaFoldDB" id="A0A834BW65"/>
<name>A0A834BW65_ORYME</name>
<dbReference type="Gene3D" id="3.40.50.360">
    <property type="match status" value="1"/>
</dbReference>
<accession>A0A834BW65</accession>
<evidence type="ECO:0000313" key="1">
    <source>
        <dbReference type="EMBL" id="KAF6718519.1"/>
    </source>
</evidence>
<reference evidence="1" key="1">
    <citation type="journal article" name="BMC Genomics">
        <title>Long-read sequencing and de novo genome assembly of marine medaka (Oryzias melastigma).</title>
        <authorList>
            <person name="Liang P."/>
            <person name="Saqib H.S.A."/>
            <person name="Ni X."/>
            <person name="Shen Y."/>
        </authorList>
    </citation>
    <scope>NUCLEOTIDE SEQUENCE</scope>
    <source>
        <strain evidence="1">Bigg-433</strain>
    </source>
</reference>
<dbReference type="Proteomes" id="UP000646548">
    <property type="component" value="Unassembled WGS sequence"/>
</dbReference>
<dbReference type="EMBL" id="WKFB01000728">
    <property type="protein sequence ID" value="KAF6718519.1"/>
    <property type="molecule type" value="Genomic_DNA"/>
</dbReference>
<sequence>MLESWRARLQGLVEEQPLSFIPLDCFDEKGLQLKSDVQEKHAAEEFGLTAGIHMEKPLAPHSQMKAGS</sequence>
<proteinExistence type="predicted"/>
<gene>
    <name evidence="1" type="ORF">FQA47_024664</name>
</gene>